<dbReference type="NCBIfam" id="TIGR04183">
    <property type="entry name" value="Por_Secre_tail"/>
    <property type="match status" value="1"/>
</dbReference>
<keyword evidence="1 2" id="KW-0732">Signal</keyword>
<dbReference type="KEGG" id="emar:D1013_19435"/>
<reference evidence="4 5" key="1">
    <citation type="submission" date="2018-08" db="EMBL/GenBank/DDBJ databases">
        <title>The reduced genetic potential of extracellular carbohydrate catabolism in Euzebyella marina RN62, a Flavobacteriia bacterium isolated from the hadal water.</title>
        <authorList>
            <person name="Xue C."/>
        </authorList>
    </citation>
    <scope>NUCLEOTIDE SEQUENCE [LARGE SCALE GENOMIC DNA]</scope>
    <source>
        <strain evidence="4 5">RN62</strain>
    </source>
</reference>
<accession>A0A3G2LAW1</accession>
<keyword evidence="5" id="KW-1185">Reference proteome</keyword>
<proteinExistence type="predicted"/>
<feature type="domain" description="Secretion system C-terminal sorting" evidence="3">
    <location>
        <begin position="38"/>
        <end position="107"/>
    </location>
</feature>
<dbReference type="Proteomes" id="UP000276309">
    <property type="component" value="Chromosome"/>
</dbReference>
<dbReference type="RefSeq" id="WP_121850408.1">
    <property type="nucleotide sequence ID" value="NZ_CP032050.1"/>
</dbReference>
<dbReference type="InterPro" id="IPR026444">
    <property type="entry name" value="Secre_tail"/>
</dbReference>
<dbReference type="Pfam" id="PF18962">
    <property type="entry name" value="Por_Secre_tail"/>
    <property type="match status" value="1"/>
</dbReference>
<dbReference type="OrthoDB" id="862563at2"/>
<evidence type="ECO:0000313" key="4">
    <source>
        <dbReference type="EMBL" id="AYN69402.1"/>
    </source>
</evidence>
<evidence type="ECO:0000259" key="3">
    <source>
        <dbReference type="Pfam" id="PF18962"/>
    </source>
</evidence>
<organism evidence="4 5">
    <name type="scientific">Euzebyella marina</name>
    <dbReference type="NCBI Taxonomy" id="1761453"/>
    <lineage>
        <taxon>Bacteria</taxon>
        <taxon>Pseudomonadati</taxon>
        <taxon>Bacteroidota</taxon>
        <taxon>Flavobacteriia</taxon>
        <taxon>Flavobacteriales</taxon>
        <taxon>Flavobacteriaceae</taxon>
        <taxon>Euzebyella</taxon>
    </lineage>
</organism>
<sequence>MRLLFISMAFLFFTLNLSAQESELRMASEQLNRPELKLYPNPAYGESVELITHSKATKEVRVYDVFGKIVLEQKVFRNTLVISSLEPGIYVLQIKQEQHSFNRKLVIK</sequence>
<evidence type="ECO:0000313" key="5">
    <source>
        <dbReference type="Proteomes" id="UP000276309"/>
    </source>
</evidence>
<gene>
    <name evidence="4" type="ORF">D1013_19435</name>
</gene>
<feature type="chain" id="PRO_5018077804" evidence="2">
    <location>
        <begin position="20"/>
        <end position="108"/>
    </location>
</feature>
<protein>
    <submittedName>
        <fullName evidence="4">T9SS C-terminal target domain-containing protein</fullName>
    </submittedName>
</protein>
<evidence type="ECO:0000256" key="1">
    <source>
        <dbReference type="ARBA" id="ARBA00022729"/>
    </source>
</evidence>
<evidence type="ECO:0000256" key="2">
    <source>
        <dbReference type="SAM" id="SignalP"/>
    </source>
</evidence>
<dbReference type="EMBL" id="CP032050">
    <property type="protein sequence ID" value="AYN69402.1"/>
    <property type="molecule type" value="Genomic_DNA"/>
</dbReference>
<feature type="signal peptide" evidence="2">
    <location>
        <begin position="1"/>
        <end position="19"/>
    </location>
</feature>
<dbReference type="AlphaFoldDB" id="A0A3G2LAW1"/>
<name>A0A3G2LAW1_9FLAO</name>